<feature type="binding site" evidence="3">
    <location>
        <position position="52"/>
    </location>
    <ligand>
        <name>ATP</name>
        <dbReference type="ChEBI" id="CHEBI:30616"/>
    </ligand>
</feature>
<dbReference type="SUPFAM" id="SSF56112">
    <property type="entry name" value="Protein kinase-like (PK-like)"/>
    <property type="match status" value="2"/>
</dbReference>
<accession>A0ABR4NAC0</accession>
<keyword evidence="4" id="KW-0808">Transferase</keyword>
<evidence type="ECO:0000256" key="2">
    <source>
        <dbReference type="ARBA" id="ARBA00022840"/>
    </source>
</evidence>
<keyword evidence="1 3" id="KW-0547">Nucleotide-binding</keyword>
<evidence type="ECO:0000259" key="5">
    <source>
        <dbReference type="PROSITE" id="PS50011"/>
    </source>
</evidence>
<dbReference type="Proteomes" id="UP001527925">
    <property type="component" value="Unassembled WGS sequence"/>
</dbReference>
<evidence type="ECO:0000313" key="6">
    <source>
        <dbReference type="EMBL" id="KAL2916455.1"/>
    </source>
</evidence>
<comment type="similarity">
    <text evidence="4">Belongs to the protein kinase superfamily.</text>
</comment>
<keyword evidence="4" id="KW-0418">Kinase</keyword>
<gene>
    <name evidence="6" type="ORF">HK105_203888</name>
</gene>
<evidence type="ECO:0000256" key="4">
    <source>
        <dbReference type="RuleBase" id="RU000304"/>
    </source>
</evidence>
<dbReference type="PROSITE" id="PS00107">
    <property type="entry name" value="PROTEIN_KINASE_ATP"/>
    <property type="match status" value="1"/>
</dbReference>
<proteinExistence type="inferred from homology"/>
<dbReference type="PANTHER" id="PTHR24346:SF72">
    <property type="entry name" value="CAMK PROTEIN KINASE"/>
    <property type="match status" value="1"/>
</dbReference>
<sequence length="354" mass="40128">MAQKMLADHAMLPDFLDRFHLVSELGSGGFGFVLGAIDTHTNREVAAKFILKARVAASSWVRDPDYGVIPMEVYFLRHCGHKNIISFVTVYSDDKFVYLITELHGSQWHAAKTKLDMSTPPHDDPIPDAAPPASAAAEALRLDMLPPSLSRSNTCPLPIKLCRRPSMDLFECIEQFDRIPESTARFIFRQVAEAVRYLHSRGVVHRDIKDENIVIDDKFHVKLIDFGSAAIEPDDPTHLFDRFQGTIQYASPEILRGEKYRGRPTDIWALGILLYTILYGEVPFASSEQAKTLGFKHPRFPSSTECMNLLAWMLQKHASKRPTAEQILRHPWLTQQPSLQPPPMLRATTSIFRH</sequence>
<dbReference type="InterPro" id="IPR017348">
    <property type="entry name" value="PIM1/2/3"/>
</dbReference>
<keyword evidence="4" id="KW-0723">Serine/threonine-protein kinase</keyword>
<feature type="domain" description="Protein kinase" evidence="5">
    <location>
        <begin position="19"/>
        <end position="333"/>
    </location>
</feature>
<dbReference type="Gene3D" id="1.10.510.10">
    <property type="entry name" value="Transferase(Phosphotransferase) domain 1"/>
    <property type="match status" value="1"/>
</dbReference>
<dbReference type="InterPro" id="IPR000719">
    <property type="entry name" value="Prot_kinase_dom"/>
</dbReference>
<dbReference type="PANTHER" id="PTHR24346">
    <property type="entry name" value="MAP/MICROTUBULE AFFINITY-REGULATING KINASE"/>
    <property type="match status" value="1"/>
</dbReference>
<keyword evidence="7" id="KW-1185">Reference proteome</keyword>
<dbReference type="InterPro" id="IPR008271">
    <property type="entry name" value="Ser/Thr_kinase_AS"/>
</dbReference>
<dbReference type="SMART" id="SM00220">
    <property type="entry name" value="S_TKc"/>
    <property type="match status" value="1"/>
</dbReference>
<dbReference type="InterPro" id="IPR017441">
    <property type="entry name" value="Protein_kinase_ATP_BS"/>
</dbReference>
<comment type="caution">
    <text evidence="6">The sequence shown here is derived from an EMBL/GenBank/DDBJ whole genome shotgun (WGS) entry which is preliminary data.</text>
</comment>
<dbReference type="PIRSF" id="PIRSF037993">
    <property type="entry name" value="STPK_Pim-1"/>
    <property type="match status" value="1"/>
</dbReference>
<protein>
    <recommendedName>
        <fullName evidence="5">Protein kinase domain-containing protein</fullName>
    </recommendedName>
</protein>
<evidence type="ECO:0000313" key="7">
    <source>
        <dbReference type="Proteomes" id="UP001527925"/>
    </source>
</evidence>
<evidence type="ECO:0000256" key="3">
    <source>
        <dbReference type="PROSITE-ProRule" id="PRU10141"/>
    </source>
</evidence>
<evidence type="ECO:0000256" key="1">
    <source>
        <dbReference type="ARBA" id="ARBA00022741"/>
    </source>
</evidence>
<dbReference type="PROSITE" id="PS00108">
    <property type="entry name" value="PROTEIN_KINASE_ST"/>
    <property type="match status" value="1"/>
</dbReference>
<dbReference type="PROSITE" id="PS50011">
    <property type="entry name" value="PROTEIN_KINASE_DOM"/>
    <property type="match status" value="1"/>
</dbReference>
<dbReference type="Gene3D" id="3.30.200.20">
    <property type="entry name" value="Phosphorylase Kinase, domain 1"/>
    <property type="match status" value="1"/>
</dbReference>
<dbReference type="Pfam" id="PF00069">
    <property type="entry name" value="Pkinase"/>
    <property type="match status" value="2"/>
</dbReference>
<reference evidence="6 7" key="1">
    <citation type="submission" date="2023-09" db="EMBL/GenBank/DDBJ databases">
        <title>Pangenome analysis of Batrachochytrium dendrobatidis and related Chytrids.</title>
        <authorList>
            <person name="Yacoub M.N."/>
            <person name="Stajich J.E."/>
            <person name="James T.Y."/>
        </authorList>
    </citation>
    <scope>NUCLEOTIDE SEQUENCE [LARGE SCALE GENOMIC DNA]</scope>
    <source>
        <strain evidence="6 7">JEL0888</strain>
    </source>
</reference>
<keyword evidence="2 3" id="KW-0067">ATP-binding</keyword>
<dbReference type="EMBL" id="JADGIZ020000016">
    <property type="protein sequence ID" value="KAL2916455.1"/>
    <property type="molecule type" value="Genomic_DNA"/>
</dbReference>
<organism evidence="6 7">
    <name type="scientific">Polyrhizophydium stewartii</name>
    <dbReference type="NCBI Taxonomy" id="2732419"/>
    <lineage>
        <taxon>Eukaryota</taxon>
        <taxon>Fungi</taxon>
        <taxon>Fungi incertae sedis</taxon>
        <taxon>Chytridiomycota</taxon>
        <taxon>Chytridiomycota incertae sedis</taxon>
        <taxon>Chytridiomycetes</taxon>
        <taxon>Rhizophydiales</taxon>
        <taxon>Rhizophydiales incertae sedis</taxon>
        <taxon>Polyrhizophydium</taxon>
    </lineage>
</organism>
<name>A0ABR4NAC0_9FUNG</name>
<dbReference type="InterPro" id="IPR011009">
    <property type="entry name" value="Kinase-like_dom_sf"/>
</dbReference>